<accession>A0AAV7W4S5</accession>
<feature type="compositionally biased region" description="Low complexity" evidence="1">
    <location>
        <begin position="24"/>
        <end position="34"/>
    </location>
</feature>
<feature type="compositionally biased region" description="Basic residues" evidence="1">
    <location>
        <begin position="7"/>
        <end position="23"/>
    </location>
</feature>
<feature type="region of interest" description="Disordered" evidence="1">
    <location>
        <begin position="1"/>
        <end position="38"/>
    </location>
</feature>
<evidence type="ECO:0000256" key="2">
    <source>
        <dbReference type="SAM" id="Phobius"/>
    </source>
</evidence>
<keyword evidence="4" id="KW-1185">Reference proteome</keyword>
<evidence type="ECO:0000313" key="4">
    <source>
        <dbReference type="Proteomes" id="UP001066276"/>
    </source>
</evidence>
<reference evidence="3" key="1">
    <citation type="journal article" date="2022" name="bioRxiv">
        <title>Sequencing and chromosome-scale assembly of the giantPleurodeles waltlgenome.</title>
        <authorList>
            <person name="Brown T."/>
            <person name="Elewa A."/>
            <person name="Iarovenko S."/>
            <person name="Subramanian E."/>
            <person name="Araus A.J."/>
            <person name="Petzold A."/>
            <person name="Susuki M."/>
            <person name="Suzuki K.-i.T."/>
            <person name="Hayashi T."/>
            <person name="Toyoda A."/>
            <person name="Oliveira C."/>
            <person name="Osipova E."/>
            <person name="Leigh N.D."/>
            <person name="Simon A."/>
            <person name="Yun M.H."/>
        </authorList>
    </citation>
    <scope>NUCLEOTIDE SEQUENCE</scope>
    <source>
        <strain evidence="3">20211129_DDA</strain>
        <tissue evidence="3">Liver</tissue>
    </source>
</reference>
<proteinExistence type="predicted"/>
<protein>
    <submittedName>
        <fullName evidence="3">Uncharacterized protein</fullName>
    </submittedName>
</protein>
<dbReference type="AlphaFoldDB" id="A0AAV7W4S5"/>
<comment type="caution">
    <text evidence="3">The sequence shown here is derived from an EMBL/GenBank/DDBJ whole genome shotgun (WGS) entry which is preliminary data.</text>
</comment>
<keyword evidence="2" id="KW-1133">Transmembrane helix</keyword>
<keyword evidence="2" id="KW-0472">Membrane</keyword>
<dbReference type="Proteomes" id="UP001066276">
    <property type="component" value="Chromosome 1_2"/>
</dbReference>
<evidence type="ECO:0000256" key="1">
    <source>
        <dbReference type="SAM" id="MobiDB-lite"/>
    </source>
</evidence>
<keyword evidence="2" id="KW-0812">Transmembrane</keyword>
<gene>
    <name evidence="3" type="ORF">NDU88_003242</name>
</gene>
<name>A0AAV7W4S5_PLEWA</name>
<sequence length="78" mass="9348">MGLWPRRALRTARGQRKGTRRAPRPLTRTALPPRFGRDAPQRPAVQHVWVYYRKDREYINLVCWVVFIEFTFVFFGIT</sequence>
<evidence type="ECO:0000313" key="3">
    <source>
        <dbReference type="EMBL" id="KAJ1207852.1"/>
    </source>
</evidence>
<dbReference type="EMBL" id="JANPWB010000002">
    <property type="protein sequence ID" value="KAJ1207852.1"/>
    <property type="molecule type" value="Genomic_DNA"/>
</dbReference>
<organism evidence="3 4">
    <name type="scientific">Pleurodeles waltl</name>
    <name type="common">Iberian ribbed newt</name>
    <dbReference type="NCBI Taxonomy" id="8319"/>
    <lineage>
        <taxon>Eukaryota</taxon>
        <taxon>Metazoa</taxon>
        <taxon>Chordata</taxon>
        <taxon>Craniata</taxon>
        <taxon>Vertebrata</taxon>
        <taxon>Euteleostomi</taxon>
        <taxon>Amphibia</taxon>
        <taxon>Batrachia</taxon>
        <taxon>Caudata</taxon>
        <taxon>Salamandroidea</taxon>
        <taxon>Salamandridae</taxon>
        <taxon>Pleurodelinae</taxon>
        <taxon>Pleurodeles</taxon>
    </lineage>
</organism>
<feature type="transmembrane region" description="Helical" evidence="2">
    <location>
        <begin position="58"/>
        <end position="77"/>
    </location>
</feature>